<reference evidence="1" key="2">
    <citation type="submission" date="2023-02" db="EMBL/GenBank/DDBJ databases">
        <authorList>
            <person name="Sun Q."/>
            <person name="Mori K."/>
        </authorList>
    </citation>
    <scope>NUCLEOTIDE SEQUENCE</scope>
    <source>
        <strain evidence="1">NBRC 112290</strain>
    </source>
</reference>
<sequence>MTVTGRRTTAALLLAGTLAACSPDPPVDLDAAERWFQDVTRTAPVFGGGGRTSVMPEDDTALRGNQVMQENLPDIALTEVRAACYGGGVVTLVVEVRTSDTAQTRGDELPCDEELHDLGITADGVTTVGFSAYAPEDAQTSYLVVLEQSS</sequence>
<dbReference type="Proteomes" id="UP001157161">
    <property type="component" value="Unassembled WGS sequence"/>
</dbReference>
<dbReference type="AlphaFoldDB" id="A0AA37UR13"/>
<dbReference type="EMBL" id="BSUM01000001">
    <property type="protein sequence ID" value="GMA30998.1"/>
    <property type="molecule type" value="Genomic_DNA"/>
</dbReference>
<organism evidence="1 2">
    <name type="scientific">Litorihabitans aurantiacus</name>
    <dbReference type="NCBI Taxonomy" id="1930061"/>
    <lineage>
        <taxon>Bacteria</taxon>
        <taxon>Bacillati</taxon>
        <taxon>Actinomycetota</taxon>
        <taxon>Actinomycetes</taxon>
        <taxon>Micrococcales</taxon>
        <taxon>Beutenbergiaceae</taxon>
        <taxon>Litorihabitans</taxon>
    </lineage>
</organism>
<gene>
    <name evidence="1" type="ORF">GCM10025875_09900</name>
</gene>
<accession>A0AA37UR13</accession>
<evidence type="ECO:0008006" key="3">
    <source>
        <dbReference type="Google" id="ProtNLM"/>
    </source>
</evidence>
<dbReference type="RefSeq" id="WP_284249810.1">
    <property type="nucleotide sequence ID" value="NZ_BSUM01000001.1"/>
</dbReference>
<name>A0AA37UR13_9MICO</name>
<proteinExistence type="predicted"/>
<keyword evidence="2" id="KW-1185">Reference proteome</keyword>
<protein>
    <recommendedName>
        <fullName evidence="3">Lipoprotein</fullName>
    </recommendedName>
</protein>
<dbReference type="PROSITE" id="PS51257">
    <property type="entry name" value="PROKAR_LIPOPROTEIN"/>
    <property type="match status" value="1"/>
</dbReference>
<comment type="caution">
    <text evidence="1">The sequence shown here is derived from an EMBL/GenBank/DDBJ whole genome shotgun (WGS) entry which is preliminary data.</text>
</comment>
<evidence type="ECO:0000313" key="1">
    <source>
        <dbReference type="EMBL" id="GMA30998.1"/>
    </source>
</evidence>
<evidence type="ECO:0000313" key="2">
    <source>
        <dbReference type="Proteomes" id="UP001157161"/>
    </source>
</evidence>
<reference evidence="1" key="1">
    <citation type="journal article" date="2014" name="Int. J. Syst. Evol. Microbiol.">
        <title>Complete genome sequence of Corynebacterium casei LMG S-19264T (=DSM 44701T), isolated from a smear-ripened cheese.</title>
        <authorList>
            <consortium name="US DOE Joint Genome Institute (JGI-PGF)"/>
            <person name="Walter F."/>
            <person name="Albersmeier A."/>
            <person name="Kalinowski J."/>
            <person name="Ruckert C."/>
        </authorList>
    </citation>
    <scope>NUCLEOTIDE SEQUENCE</scope>
    <source>
        <strain evidence="1">NBRC 112290</strain>
    </source>
</reference>